<proteinExistence type="predicted"/>
<protein>
    <submittedName>
        <fullName evidence="1">Uncharacterized protein</fullName>
    </submittedName>
</protein>
<accession>A0A7X1XJG1</accession>
<organism evidence="1 2">
    <name type="scientific">Pseudomonas helleri</name>
    <dbReference type="NCBI Taxonomy" id="1608996"/>
    <lineage>
        <taxon>Bacteria</taxon>
        <taxon>Pseudomonadati</taxon>
        <taxon>Pseudomonadota</taxon>
        <taxon>Gammaproteobacteria</taxon>
        <taxon>Pseudomonadales</taxon>
        <taxon>Pseudomonadaceae</taxon>
        <taxon>Pseudomonas</taxon>
    </lineage>
</organism>
<comment type="caution">
    <text evidence="1">The sequence shown here is derived from an EMBL/GenBank/DDBJ whole genome shotgun (WGS) entry which is preliminary data.</text>
</comment>
<sequence length="107" mass="12464">MGLDEECEVDDDYRLDKSAMKYQLSRERDCTLKMQQLFLDMNVKVDAIGTVFVTNADDTVNWSAESEFGVSMLWRNIYHRKTIPEVISDGDNDIDLARIVNMHYYSN</sequence>
<evidence type="ECO:0000313" key="2">
    <source>
        <dbReference type="Proteomes" id="UP000489190"/>
    </source>
</evidence>
<dbReference type="Proteomes" id="UP000489190">
    <property type="component" value="Unassembled WGS sequence"/>
</dbReference>
<reference evidence="1 2" key="1">
    <citation type="submission" date="2019-10" db="EMBL/GenBank/DDBJ databases">
        <title>Evaluation of single-gene subtyping targets for Pseudomonas.</title>
        <authorList>
            <person name="Reichler S.J."/>
            <person name="Orsi R.H."/>
            <person name="Wiedmann M."/>
            <person name="Martin N.H."/>
            <person name="Murphy S.I."/>
        </authorList>
    </citation>
    <scope>NUCLEOTIDE SEQUENCE [LARGE SCALE GENOMIC DNA]</scope>
    <source>
        <strain evidence="1 2">FSL R10-3254</strain>
    </source>
</reference>
<dbReference type="AlphaFoldDB" id="A0A7X1XJG1"/>
<evidence type="ECO:0000313" key="1">
    <source>
        <dbReference type="EMBL" id="MQT92708.1"/>
    </source>
</evidence>
<dbReference type="RefSeq" id="WP_153330927.1">
    <property type="nucleotide sequence ID" value="NZ_WIWI01000136.1"/>
</dbReference>
<dbReference type="EMBL" id="WIWI01000136">
    <property type="protein sequence ID" value="MQT92708.1"/>
    <property type="molecule type" value="Genomic_DNA"/>
</dbReference>
<gene>
    <name evidence="1" type="ORF">GHO39_26845</name>
</gene>
<name>A0A7X1XJG1_9PSED</name>